<evidence type="ECO:0000256" key="3">
    <source>
        <dbReference type="SAM" id="SignalP"/>
    </source>
</evidence>
<evidence type="ECO:0000256" key="1">
    <source>
        <dbReference type="ARBA" id="ARBA00023157"/>
    </source>
</evidence>
<dbReference type="GO" id="GO:0004222">
    <property type="term" value="F:metalloendopeptidase activity"/>
    <property type="evidence" value="ECO:0007669"/>
    <property type="project" value="InterPro"/>
</dbReference>
<comment type="caution">
    <text evidence="2">Lacks conserved residue(s) required for the propagation of feature annotation.</text>
</comment>
<evidence type="ECO:0000256" key="2">
    <source>
        <dbReference type="PROSITE-ProRule" id="PRU01211"/>
    </source>
</evidence>
<sequence>MHIGSLLYFSLFLAFVLHPAIALRAQRASRKSLAHLKQVLNDDFARLISTRQNDQVDPFADLRSNPKARRNKVKDELSINDPEDYFQGDVDLSEQQVLQIEKVFTEGRREKRKIGRVPLYKLWDRTRAISFDFNEAIKYRTREKIRQAMNLWQNNTCIRFDEGGPNVDRLEFFDGGGCSSFVGRIGGTQIVLQTLAWDNMEVEIDGQQLHHPRFTDDVVLTTTKISQAERILSDFDKACGKIGIRLNLTETMFMRNGLVSYAPFTFNGTNISECSNYISVGKSI</sequence>
<feature type="signal peptide" evidence="3">
    <location>
        <begin position="1"/>
        <end position="22"/>
    </location>
</feature>
<dbReference type="GO" id="GO:0008270">
    <property type="term" value="F:zinc ion binding"/>
    <property type="evidence" value="ECO:0007669"/>
    <property type="project" value="InterPro"/>
</dbReference>
<name>A0A0K0D3M7_ANGCA</name>
<dbReference type="Proteomes" id="UP000035642">
    <property type="component" value="Unassembled WGS sequence"/>
</dbReference>
<protein>
    <submittedName>
        <fullName evidence="6">ZnMc domain-containing protein</fullName>
    </submittedName>
</protein>
<dbReference type="AlphaFoldDB" id="A0A0K0D3M7"/>
<organism evidence="5 6">
    <name type="scientific">Angiostrongylus cantonensis</name>
    <name type="common">Rat lungworm</name>
    <dbReference type="NCBI Taxonomy" id="6313"/>
    <lineage>
        <taxon>Eukaryota</taxon>
        <taxon>Metazoa</taxon>
        <taxon>Ecdysozoa</taxon>
        <taxon>Nematoda</taxon>
        <taxon>Chromadorea</taxon>
        <taxon>Rhabditida</taxon>
        <taxon>Rhabditina</taxon>
        <taxon>Rhabditomorpha</taxon>
        <taxon>Strongyloidea</taxon>
        <taxon>Metastrongylidae</taxon>
        <taxon>Angiostrongylus</taxon>
    </lineage>
</organism>
<evidence type="ECO:0000313" key="6">
    <source>
        <dbReference type="WBParaSite" id="ACAC_0000467201-mRNA-1"/>
    </source>
</evidence>
<reference evidence="6" key="2">
    <citation type="submission" date="2017-02" db="UniProtKB">
        <authorList>
            <consortium name="WormBaseParasite"/>
        </authorList>
    </citation>
    <scope>IDENTIFICATION</scope>
</reference>
<dbReference type="InterPro" id="IPR024079">
    <property type="entry name" value="MetalloPept_cat_dom_sf"/>
</dbReference>
<dbReference type="Gene3D" id="3.40.390.10">
    <property type="entry name" value="Collagenase (Catalytic Domain)"/>
    <property type="match status" value="1"/>
</dbReference>
<evidence type="ECO:0000259" key="4">
    <source>
        <dbReference type="PROSITE" id="PS51864"/>
    </source>
</evidence>
<dbReference type="PANTHER" id="PTHR10127">
    <property type="entry name" value="DISCOIDIN, CUB, EGF, LAMININ , AND ZINC METALLOPROTEASE DOMAIN CONTAINING"/>
    <property type="match status" value="1"/>
</dbReference>
<dbReference type="PANTHER" id="PTHR10127:SF810">
    <property type="entry name" value="ZINC METALLOPROTEINASE NAS-38"/>
    <property type="match status" value="1"/>
</dbReference>
<dbReference type="InterPro" id="IPR001506">
    <property type="entry name" value="Peptidase_M12A"/>
</dbReference>
<feature type="chain" id="PRO_5005326483" evidence="3">
    <location>
        <begin position="23"/>
        <end position="284"/>
    </location>
</feature>
<reference evidence="5" key="1">
    <citation type="submission" date="2012-09" db="EMBL/GenBank/DDBJ databases">
        <authorList>
            <person name="Martin A.A."/>
        </authorList>
    </citation>
    <scope>NUCLEOTIDE SEQUENCE</scope>
</reference>
<accession>A0A0K0D3M7</accession>
<dbReference type="InterPro" id="IPR006026">
    <property type="entry name" value="Peptidase_Metallo"/>
</dbReference>
<dbReference type="GO" id="GO:0006508">
    <property type="term" value="P:proteolysis"/>
    <property type="evidence" value="ECO:0007669"/>
    <property type="project" value="InterPro"/>
</dbReference>
<evidence type="ECO:0000313" key="5">
    <source>
        <dbReference type="Proteomes" id="UP000035642"/>
    </source>
</evidence>
<dbReference type="WBParaSite" id="ACAC_0000467201-mRNA-1">
    <property type="protein sequence ID" value="ACAC_0000467201-mRNA-1"/>
    <property type="gene ID" value="ACAC_0000467201"/>
</dbReference>
<keyword evidence="5" id="KW-1185">Reference proteome</keyword>
<feature type="domain" description="Peptidase M12A" evidence="4">
    <location>
        <begin position="112"/>
        <end position="191"/>
    </location>
</feature>
<dbReference type="SUPFAM" id="SSF55486">
    <property type="entry name" value="Metalloproteases ('zincins'), catalytic domain"/>
    <property type="match status" value="1"/>
</dbReference>
<keyword evidence="3" id="KW-0732">Signal</keyword>
<keyword evidence="1" id="KW-1015">Disulfide bond</keyword>
<dbReference type="SMART" id="SM00235">
    <property type="entry name" value="ZnMc"/>
    <property type="match status" value="1"/>
</dbReference>
<dbReference type="PROSITE" id="PS51864">
    <property type="entry name" value="ASTACIN"/>
    <property type="match status" value="1"/>
</dbReference>
<dbReference type="Pfam" id="PF01400">
    <property type="entry name" value="Astacin"/>
    <property type="match status" value="1"/>
</dbReference>
<proteinExistence type="predicted"/>